<evidence type="ECO:0000256" key="5">
    <source>
        <dbReference type="ARBA" id="ARBA00023163"/>
    </source>
</evidence>
<name>A0A0D2Y5Y3_FUSOF</name>
<organism evidence="8 9">
    <name type="scientific">Fusarium oxysporum (strain Fo5176)</name>
    <name type="common">Fusarium vascular wilt</name>
    <dbReference type="NCBI Taxonomy" id="660025"/>
    <lineage>
        <taxon>Eukaryota</taxon>
        <taxon>Fungi</taxon>
        <taxon>Dikarya</taxon>
        <taxon>Ascomycota</taxon>
        <taxon>Pezizomycotina</taxon>
        <taxon>Sordariomycetes</taxon>
        <taxon>Hypocreomycetidae</taxon>
        <taxon>Hypocreales</taxon>
        <taxon>Nectriaceae</taxon>
        <taxon>Fusarium</taxon>
        <taxon>Fusarium oxysporum species complex</taxon>
    </lineage>
</organism>
<dbReference type="GO" id="GO:0046872">
    <property type="term" value="F:metal ion binding"/>
    <property type="evidence" value="ECO:0007669"/>
    <property type="project" value="UniProtKB-KW"/>
</dbReference>
<evidence type="ECO:0000256" key="6">
    <source>
        <dbReference type="ARBA" id="ARBA00023242"/>
    </source>
</evidence>
<keyword evidence="1" id="KW-0479">Metal-binding</keyword>
<sequence>MSKESGVEHINDHARQAKAQAVSPSCHLTTGQPEGAAFHGPSSGAVNIGTAKDSSRILSSEDIAKNQLLAETTRQLDAAALRNTGKLNSIGRPYRIKFEQALHACGSQVLFKSDITTIQALLVVADALFSWCNERSLSWHYLGIAIISDKVQSIYQGRPTRLREHDNRVPIVFLDEYEELEDFHTRTYSAQPSQLDCPTHSVSTFEQLCRLSIIMDRILCALYAEKSDAKSADGLWQTAMSLHRDLQSWKDGLPVYLRVDLNDSASSTILPHNLSLM</sequence>
<evidence type="ECO:0000313" key="8">
    <source>
        <dbReference type="EnsemblFungi" id="FOXG_11689P0"/>
    </source>
</evidence>
<keyword evidence="2" id="KW-0862">Zinc</keyword>
<reference evidence="8" key="2">
    <citation type="submission" date="2025-08" db="UniProtKB">
        <authorList>
            <consortium name="EnsemblFungi"/>
        </authorList>
    </citation>
    <scope>IDENTIFICATION</scope>
    <source>
        <strain evidence="8">4287 / CBS 123668 / FGSC 9935 / NRRL 34936</strain>
    </source>
</reference>
<protein>
    <submittedName>
        <fullName evidence="8">Uncharacterized protein</fullName>
    </submittedName>
</protein>
<dbReference type="CDD" id="cd12148">
    <property type="entry name" value="fungal_TF_MHR"/>
    <property type="match status" value="1"/>
</dbReference>
<dbReference type="AlphaFoldDB" id="A0A0D2Y5Y3"/>
<evidence type="ECO:0000256" key="4">
    <source>
        <dbReference type="ARBA" id="ARBA00023125"/>
    </source>
</evidence>
<evidence type="ECO:0000256" key="1">
    <source>
        <dbReference type="ARBA" id="ARBA00022723"/>
    </source>
</evidence>
<keyword evidence="4" id="KW-0238">DNA-binding</keyword>
<reference evidence="9" key="1">
    <citation type="journal article" date="2012" name="Mol. Plant Microbe Interact.">
        <title>A highly conserved effector in Fusarium oxysporum is required for full virulence on Arabidopsis.</title>
        <authorList>
            <person name="Thatcher L.F."/>
            <person name="Gardiner D.M."/>
            <person name="Kazan K."/>
            <person name="Manners J."/>
        </authorList>
    </citation>
    <scope>NUCLEOTIDE SEQUENCE [LARGE SCALE GENOMIC DNA]</scope>
    <source>
        <strain evidence="9">Fo5176</strain>
    </source>
</reference>
<keyword evidence="5" id="KW-0804">Transcription</keyword>
<dbReference type="Proteomes" id="UP000002489">
    <property type="component" value="Unassembled WGS sequence"/>
</dbReference>
<feature type="region of interest" description="Disordered" evidence="7">
    <location>
        <begin position="1"/>
        <end position="23"/>
    </location>
</feature>
<dbReference type="InterPro" id="IPR051615">
    <property type="entry name" value="Transcr_Regulatory_Elem"/>
</dbReference>
<evidence type="ECO:0000256" key="3">
    <source>
        <dbReference type="ARBA" id="ARBA00023015"/>
    </source>
</evidence>
<dbReference type="EnsemblFungi" id="FOXG_11689T0">
    <property type="protein sequence ID" value="FOXG_11689P0"/>
    <property type="gene ID" value="FOXG_11689"/>
</dbReference>
<evidence type="ECO:0000313" key="9">
    <source>
        <dbReference type="Proteomes" id="UP000002489"/>
    </source>
</evidence>
<dbReference type="PANTHER" id="PTHR31313">
    <property type="entry name" value="TY1 ENHANCER ACTIVATOR"/>
    <property type="match status" value="1"/>
</dbReference>
<evidence type="ECO:0000256" key="7">
    <source>
        <dbReference type="SAM" id="MobiDB-lite"/>
    </source>
</evidence>
<feature type="compositionally biased region" description="Basic and acidic residues" evidence="7">
    <location>
        <begin position="1"/>
        <end position="15"/>
    </location>
</feature>
<keyword evidence="3" id="KW-0805">Transcription regulation</keyword>
<proteinExistence type="predicted"/>
<evidence type="ECO:0000256" key="2">
    <source>
        <dbReference type="ARBA" id="ARBA00022833"/>
    </source>
</evidence>
<keyword evidence="6" id="KW-0539">Nucleus</keyword>
<dbReference type="PANTHER" id="PTHR31313:SF86">
    <property type="entry name" value="ZN(2)-C6 FUNGAL-TYPE DOMAIN-CONTAINING PROTEIN"/>
    <property type="match status" value="1"/>
</dbReference>
<accession>A0A0D2Y5Y3</accession>
<dbReference type="GO" id="GO:0003677">
    <property type="term" value="F:DNA binding"/>
    <property type="evidence" value="ECO:0007669"/>
    <property type="project" value="UniProtKB-KW"/>
</dbReference>